<evidence type="ECO:0000256" key="3">
    <source>
        <dbReference type="PIRSR" id="PIRSR605502-1"/>
    </source>
</evidence>
<dbReference type="InterPro" id="IPR005502">
    <property type="entry name" value="Ribosyl_crysJ1"/>
</dbReference>
<feature type="binding site" evidence="3">
    <location>
        <position position="59"/>
    </location>
    <ligand>
        <name>Mg(2+)</name>
        <dbReference type="ChEBI" id="CHEBI:18420"/>
        <label>1</label>
    </ligand>
</feature>
<keyword evidence="3" id="KW-0460">Magnesium</keyword>
<keyword evidence="3" id="KW-0479">Metal-binding</keyword>
<dbReference type="EMBL" id="JABAFG010000026">
    <property type="protein sequence ID" value="NME29257.1"/>
    <property type="molecule type" value="Genomic_DNA"/>
</dbReference>
<dbReference type="OrthoDB" id="9798107at2"/>
<dbReference type="InterPro" id="IPR036705">
    <property type="entry name" value="Ribosyl_crysJ1_sf"/>
</dbReference>
<evidence type="ECO:0000256" key="2">
    <source>
        <dbReference type="ARBA" id="ARBA00022801"/>
    </source>
</evidence>
<evidence type="ECO:0000313" key="7">
    <source>
        <dbReference type="Proteomes" id="UP001605989"/>
    </source>
</evidence>
<dbReference type="Gene3D" id="1.10.4080.10">
    <property type="entry name" value="ADP-ribosylation/Crystallin J1"/>
    <property type="match status" value="1"/>
</dbReference>
<reference evidence="4 7" key="2">
    <citation type="submission" date="2024-10" db="EMBL/GenBank/DDBJ databases">
        <authorList>
            <person name="Sang B.-I."/>
            <person name="Prabhaharan D."/>
        </authorList>
    </citation>
    <scope>NUCLEOTIDE SEQUENCE [LARGE SCALE GENOMIC DNA]</scope>
    <source>
        <strain evidence="4 7">MH</strain>
    </source>
</reference>
<comment type="similarity">
    <text evidence="1">Belongs to the ADP-ribosylglycohydrolase family.</text>
</comment>
<comment type="cofactor">
    <cofactor evidence="3">
        <name>Mg(2+)</name>
        <dbReference type="ChEBI" id="CHEBI:18420"/>
    </cofactor>
    <text evidence="3">Binds 2 magnesium ions per subunit.</text>
</comment>
<dbReference type="SUPFAM" id="SSF101478">
    <property type="entry name" value="ADP-ribosylglycohydrolase"/>
    <property type="match status" value="1"/>
</dbReference>
<gene>
    <name evidence="4" type="ORF">ACGTZG_13475</name>
    <name evidence="5" type="ORF">HF872_11625</name>
</gene>
<feature type="binding site" evidence="3">
    <location>
        <position position="57"/>
    </location>
    <ligand>
        <name>Mg(2+)</name>
        <dbReference type="ChEBI" id="CHEBI:18420"/>
        <label>1</label>
    </ligand>
</feature>
<dbReference type="PANTHER" id="PTHR16222">
    <property type="entry name" value="ADP-RIBOSYLGLYCOHYDROLASE"/>
    <property type="match status" value="1"/>
</dbReference>
<dbReference type="EMBL" id="JBIEKR010000015">
    <property type="protein sequence ID" value="MFG6274191.1"/>
    <property type="molecule type" value="Genomic_DNA"/>
</dbReference>
<dbReference type="RefSeq" id="WP_059076174.1">
    <property type="nucleotide sequence ID" value="NZ_CP011940.1"/>
</dbReference>
<feature type="binding site" evidence="3">
    <location>
        <position position="296"/>
    </location>
    <ligand>
        <name>Mg(2+)</name>
        <dbReference type="ChEBI" id="CHEBI:18420"/>
        <label>1</label>
    </ligand>
</feature>
<dbReference type="Proteomes" id="UP001605989">
    <property type="component" value="Unassembled WGS sequence"/>
</dbReference>
<evidence type="ECO:0000256" key="1">
    <source>
        <dbReference type="ARBA" id="ARBA00010702"/>
    </source>
</evidence>
<evidence type="ECO:0000313" key="5">
    <source>
        <dbReference type="EMBL" id="NME29257.1"/>
    </source>
</evidence>
<name>A0A848C219_9FIRM</name>
<feature type="binding site" evidence="3">
    <location>
        <position position="298"/>
    </location>
    <ligand>
        <name>Mg(2+)</name>
        <dbReference type="ChEBI" id="CHEBI:18420"/>
        <label>1</label>
    </ligand>
</feature>
<protein>
    <submittedName>
        <fullName evidence="5">ADP-ribosylglycohydrolase family protein</fullName>
    </submittedName>
</protein>
<accession>A0A848C219</accession>
<comment type="caution">
    <text evidence="5">The sequence shown here is derived from an EMBL/GenBank/DDBJ whole genome shotgun (WGS) entry which is preliminary data.</text>
</comment>
<dbReference type="PANTHER" id="PTHR16222:SF24">
    <property type="entry name" value="ADP-RIBOSYLHYDROLASE ARH3"/>
    <property type="match status" value="1"/>
</dbReference>
<reference evidence="5 6" key="1">
    <citation type="submission" date="2020-04" db="EMBL/GenBank/DDBJ databases">
        <authorList>
            <person name="Hitch T.C.A."/>
            <person name="Wylensek D."/>
            <person name="Clavel T."/>
        </authorList>
    </citation>
    <scope>NUCLEOTIDE SEQUENCE [LARGE SCALE GENOMIC DNA]</scope>
    <source>
        <strain evidence="5 6">Oil-RF-744-FAT-WT-6-1</strain>
    </source>
</reference>
<dbReference type="AlphaFoldDB" id="A0A848C219"/>
<organism evidence="5 6">
    <name type="scientific">Megasphaera hexanoica</name>
    <dbReference type="NCBI Taxonomy" id="1675036"/>
    <lineage>
        <taxon>Bacteria</taxon>
        <taxon>Bacillati</taxon>
        <taxon>Bacillota</taxon>
        <taxon>Negativicutes</taxon>
        <taxon>Veillonellales</taxon>
        <taxon>Veillonellaceae</taxon>
        <taxon>Megasphaera</taxon>
    </lineage>
</organism>
<evidence type="ECO:0000313" key="6">
    <source>
        <dbReference type="Proteomes" id="UP000591071"/>
    </source>
</evidence>
<dbReference type="KEGG" id="mhw:ACT01_00990"/>
<dbReference type="GO" id="GO:0016787">
    <property type="term" value="F:hydrolase activity"/>
    <property type="evidence" value="ECO:0007669"/>
    <property type="project" value="UniProtKB-KW"/>
</dbReference>
<dbReference type="InterPro" id="IPR050792">
    <property type="entry name" value="ADP-ribosylglycohydrolase"/>
</dbReference>
<sequence length="349" mass="38419">MDTCDRFLGCMLGGAAGDALGYIIEFDDWYTIRKKFGPYGLRTILRLDANGRKGIISDDTQMSLFTADGLLWAAHDELAPEEGLYRSYMRWYYTQTKQVIQPDQSAWMTRQAHEKEWDYDMMGEEDLYARRAPGKTCLSALAGSGRTDSLYADNDSKGCGSIMRAAPVGLFYAGDPEKAFDVGCQSGRLTHGNPTGYLAAGMLSASVSLLSQGKELADTLPEVMRILQKHEHYEGVKRAVIRAIDEAVTDREAWRAMKRIGKGWVAEETYALAIYCLLKTGTLKDAVIMACNQDGDSDSCGSVCGNMAGAMYGADAVPRSWSHKLECGGLVTSLAQNLYKIHETAKQKN</sequence>
<keyword evidence="2 5" id="KW-0378">Hydrolase</keyword>
<proteinExistence type="inferred from homology"/>
<feature type="binding site" evidence="3">
    <location>
        <position position="58"/>
    </location>
    <ligand>
        <name>Mg(2+)</name>
        <dbReference type="ChEBI" id="CHEBI:18420"/>
        <label>1</label>
    </ligand>
</feature>
<dbReference type="Proteomes" id="UP000591071">
    <property type="component" value="Unassembled WGS sequence"/>
</dbReference>
<dbReference type="Pfam" id="PF03747">
    <property type="entry name" value="ADP_ribosyl_GH"/>
    <property type="match status" value="1"/>
</dbReference>
<evidence type="ECO:0000313" key="4">
    <source>
        <dbReference type="EMBL" id="MFG6274191.1"/>
    </source>
</evidence>
<feature type="binding site" evidence="3">
    <location>
        <position position="299"/>
    </location>
    <ligand>
        <name>Mg(2+)</name>
        <dbReference type="ChEBI" id="CHEBI:18420"/>
        <label>1</label>
    </ligand>
</feature>
<dbReference type="GO" id="GO:0046872">
    <property type="term" value="F:metal ion binding"/>
    <property type="evidence" value="ECO:0007669"/>
    <property type="project" value="UniProtKB-KW"/>
</dbReference>
<keyword evidence="7" id="KW-1185">Reference proteome</keyword>